<gene>
    <name evidence="1" type="ORF">METZ01_LOCUS144707</name>
</gene>
<evidence type="ECO:0008006" key="2">
    <source>
        <dbReference type="Google" id="ProtNLM"/>
    </source>
</evidence>
<name>A0A381ZSV1_9ZZZZ</name>
<dbReference type="SUPFAM" id="SSF53756">
    <property type="entry name" value="UDP-Glycosyltransferase/glycogen phosphorylase"/>
    <property type="match status" value="1"/>
</dbReference>
<dbReference type="EMBL" id="UINC01022376">
    <property type="protein sequence ID" value="SVA91853.1"/>
    <property type="molecule type" value="Genomic_DNA"/>
</dbReference>
<organism evidence="1">
    <name type="scientific">marine metagenome</name>
    <dbReference type="NCBI Taxonomy" id="408172"/>
    <lineage>
        <taxon>unclassified sequences</taxon>
        <taxon>metagenomes</taxon>
        <taxon>ecological metagenomes</taxon>
    </lineage>
</organism>
<proteinExistence type="predicted"/>
<accession>A0A381ZSV1</accession>
<dbReference type="AlphaFoldDB" id="A0A381ZSV1"/>
<protein>
    <recommendedName>
        <fullName evidence="2">Glycosyl transferase family 1 domain-containing protein</fullName>
    </recommendedName>
</protein>
<reference evidence="1" key="1">
    <citation type="submission" date="2018-05" db="EMBL/GenBank/DDBJ databases">
        <authorList>
            <person name="Lanie J.A."/>
            <person name="Ng W.-L."/>
            <person name="Kazmierczak K.M."/>
            <person name="Andrzejewski T.M."/>
            <person name="Davidsen T.M."/>
            <person name="Wayne K.J."/>
            <person name="Tettelin H."/>
            <person name="Glass J.I."/>
            <person name="Rusch D."/>
            <person name="Podicherti R."/>
            <person name="Tsui H.-C.T."/>
            <person name="Winkler M.E."/>
        </authorList>
    </citation>
    <scope>NUCLEOTIDE SEQUENCE</scope>
</reference>
<feature type="non-terminal residue" evidence="1">
    <location>
        <position position="289"/>
    </location>
</feature>
<evidence type="ECO:0000313" key="1">
    <source>
        <dbReference type="EMBL" id="SVA91853.1"/>
    </source>
</evidence>
<sequence length="289" mass="33330">MPEHYRNTSVKIGLDLHNLSTRTDSVVRTGIQQVVFNLLEAQYHLRSKIKQRRIEFVPLPMLPKPHNSWSRFKDLMDLNVNNSLQVLKETSEELGIPLADLWNDDTMKETQPWSEKKFYDIVTSLDWLVIIPLSEFRHVVEEAKRQNPRLRIAVLVYDLVPLIRPNLVAAGMSNWFSTAYISGIRHFADVLFSISRHTALDCMKELETILGDHIPIIGTPLPSEIPLNAEESPLLFKKFSLVKHCYFICLGTIEPRKNHSLTVRGFLRYRQLFPDLSKKYKVVLIGATG</sequence>